<dbReference type="InterPro" id="IPR000175">
    <property type="entry name" value="Na/ntran_symport"/>
</dbReference>
<dbReference type="PROSITE" id="PS50267">
    <property type="entry name" value="NA_NEUROTRAN_SYMP_3"/>
    <property type="match status" value="1"/>
</dbReference>
<evidence type="ECO:0000313" key="10">
    <source>
        <dbReference type="EMBL" id="GMS87409.1"/>
    </source>
</evidence>
<sequence length="527" mass="57502">ASGRRMADEKKEEEEPKKVSAEPLEVTATAQPQSPVAVAKGSNGRSAEKVGGGRKKQTNGAAGAAGGKKEKLPAEAVLPDPRLSETRSLLVQTCGMRKEIAEYDKAFDEETKRQGKARQCSDSSTQDIESDDNMDKIKKKKKKNDEEAREFFNNEQPGKKQDSPNAKSPEASTPMIEEMDFDLRVMELTHVKKLTVWKMTAVLMCNFFRLPIFLVVAKYYVTYGASFIGVCGLMMLAVGIPIVYLEFAMGQFTTLPPNTFFARISPIARGVGISMILLRLFAMFCIHVDFRYLFLFFQGLSHASMKEDTRCATAGMPFCHTDTMCAGAGEEMGMYGACVKSSTKDVPFKDSVLGEVMRIRALQSSPTQLLVDTELSEHNVYAVFTHVLMFLVAGAPLIDGAELLASLSRLLLFFSFLTPVVFAISLNVDGFSGAGVHGVPAAGAHVRHVVRADGLGGRRGQLPAQRLPGAPGDPRDIARPAARVLAAAAHQDVPGPISQYDVLRLPPLHAQLARIRDKPRPSKLRPL</sequence>
<keyword evidence="3 9" id="KW-0812">Transmembrane</keyword>
<evidence type="ECO:0000256" key="1">
    <source>
        <dbReference type="ARBA" id="ARBA00004141"/>
    </source>
</evidence>
<name>A0AAV5SWW4_9BILA</name>
<evidence type="ECO:0000256" key="7">
    <source>
        <dbReference type="PIRSR" id="PIRSR600175-1"/>
    </source>
</evidence>
<comment type="caution">
    <text evidence="10">The sequence shown here is derived from an EMBL/GenBank/DDBJ whole genome shotgun (WGS) entry which is preliminary data.</text>
</comment>
<keyword evidence="4" id="KW-0769">Symport</keyword>
<feature type="non-terminal residue" evidence="10">
    <location>
        <position position="1"/>
    </location>
</feature>
<feature type="compositionally biased region" description="Basic and acidic residues" evidence="8">
    <location>
        <begin position="1"/>
        <end position="20"/>
    </location>
</feature>
<evidence type="ECO:0000313" key="11">
    <source>
        <dbReference type="Proteomes" id="UP001432027"/>
    </source>
</evidence>
<dbReference type="EMBL" id="BTSX01000003">
    <property type="protein sequence ID" value="GMS87409.1"/>
    <property type="molecule type" value="Genomic_DNA"/>
</dbReference>
<feature type="transmembrane region" description="Helical" evidence="9">
    <location>
        <begin position="410"/>
        <end position="428"/>
    </location>
</feature>
<dbReference type="SUPFAM" id="SSF161070">
    <property type="entry name" value="SNF-like"/>
    <property type="match status" value="1"/>
</dbReference>
<dbReference type="GO" id="GO:0005886">
    <property type="term" value="C:plasma membrane"/>
    <property type="evidence" value="ECO:0007669"/>
    <property type="project" value="TreeGrafter"/>
</dbReference>
<keyword evidence="7" id="KW-0915">Sodium</keyword>
<feature type="transmembrane region" description="Helical" evidence="9">
    <location>
        <begin position="267"/>
        <end position="290"/>
    </location>
</feature>
<gene>
    <name evidence="10" type="ORF">PENTCL1PPCAC_9584</name>
</gene>
<feature type="transmembrane region" description="Helical" evidence="9">
    <location>
        <begin position="227"/>
        <end position="247"/>
    </location>
</feature>
<dbReference type="PANTHER" id="PTHR11616:SF241">
    <property type="entry name" value="SODIUM- AND CHLORIDE-DEPENDENT GLYCINE TRANSPORTER 2"/>
    <property type="match status" value="1"/>
</dbReference>
<evidence type="ECO:0000256" key="3">
    <source>
        <dbReference type="ARBA" id="ARBA00022692"/>
    </source>
</evidence>
<evidence type="ECO:0000256" key="6">
    <source>
        <dbReference type="ARBA" id="ARBA00023136"/>
    </source>
</evidence>
<proteinExistence type="predicted"/>
<feature type="transmembrane region" description="Helical" evidence="9">
    <location>
        <begin position="201"/>
        <end position="221"/>
    </location>
</feature>
<evidence type="ECO:0000256" key="5">
    <source>
        <dbReference type="ARBA" id="ARBA00022989"/>
    </source>
</evidence>
<keyword evidence="11" id="KW-1185">Reference proteome</keyword>
<accession>A0AAV5SWW4</accession>
<reference evidence="10" key="1">
    <citation type="submission" date="2023-10" db="EMBL/GenBank/DDBJ databases">
        <title>Genome assembly of Pristionchus species.</title>
        <authorList>
            <person name="Yoshida K."/>
            <person name="Sommer R.J."/>
        </authorList>
    </citation>
    <scope>NUCLEOTIDE SEQUENCE</scope>
    <source>
        <strain evidence="10">RS0144</strain>
    </source>
</reference>
<feature type="binding site" evidence="7">
    <location>
        <position position="201"/>
    </location>
    <ligand>
        <name>Na(+)</name>
        <dbReference type="ChEBI" id="CHEBI:29101"/>
        <label>1</label>
    </ligand>
</feature>
<feature type="compositionally biased region" description="Basic and acidic residues" evidence="8">
    <location>
        <begin position="143"/>
        <end position="162"/>
    </location>
</feature>
<keyword evidence="7" id="KW-0479">Metal-binding</keyword>
<feature type="binding site" evidence="7">
    <location>
        <position position="202"/>
    </location>
    <ligand>
        <name>Na(+)</name>
        <dbReference type="ChEBI" id="CHEBI:29101"/>
        <label>1</label>
    </ligand>
</feature>
<dbReference type="GO" id="GO:0046872">
    <property type="term" value="F:metal ion binding"/>
    <property type="evidence" value="ECO:0007669"/>
    <property type="project" value="UniProtKB-KW"/>
</dbReference>
<dbReference type="GO" id="GO:0089718">
    <property type="term" value="P:amino acid import across plasma membrane"/>
    <property type="evidence" value="ECO:0007669"/>
    <property type="project" value="TreeGrafter"/>
</dbReference>
<comment type="subcellular location">
    <subcellularLocation>
        <location evidence="1">Membrane</location>
        <topology evidence="1">Multi-pass membrane protein</topology>
    </subcellularLocation>
</comment>
<feature type="transmembrane region" description="Helical" evidence="9">
    <location>
        <begin position="380"/>
        <end position="398"/>
    </location>
</feature>
<feature type="binding site" evidence="7">
    <location>
        <position position="206"/>
    </location>
    <ligand>
        <name>Na(+)</name>
        <dbReference type="ChEBI" id="CHEBI:29101"/>
        <label>1</label>
    </ligand>
</feature>
<dbReference type="GO" id="GO:0005283">
    <property type="term" value="F:amino acid:sodium symporter activity"/>
    <property type="evidence" value="ECO:0007669"/>
    <property type="project" value="TreeGrafter"/>
</dbReference>
<protein>
    <recommendedName>
        <fullName evidence="12">Amino acid transporter</fullName>
    </recommendedName>
</protein>
<keyword evidence="2" id="KW-0813">Transport</keyword>
<evidence type="ECO:0000256" key="2">
    <source>
        <dbReference type="ARBA" id="ARBA00022448"/>
    </source>
</evidence>
<evidence type="ECO:0000256" key="9">
    <source>
        <dbReference type="SAM" id="Phobius"/>
    </source>
</evidence>
<evidence type="ECO:0000256" key="8">
    <source>
        <dbReference type="SAM" id="MobiDB-lite"/>
    </source>
</evidence>
<keyword evidence="5 9" id="KW-1133">Transmembrane helix</keyword>
<dbReference type="PANTHER" id="PTHR11616">
    <property type="entry name" value="SODIUM/CHLORIDE DEPENDENT TRANSPORTER"/>
    <property type="match status" value="1"/>
</dbReference>
<dbReference type="InterPro" id="IPR037272">
    <property type="entry name" value="SNS_sf"/>
</dbReference>
<organism evidence="10 11">
    <name type="scientific">Pristionchus entomophagus</name>
    <dbReference type="NCBI Taxonomy" id="358040"/>
    <lineage>
        <taxon>Eukaryota</taxon>
        <taxon>Metazoa</taxon>
        <taxon>Ecdysozoa</taxon>
        <taxon>Nematoda</taxon>
        <taxon>Chromadorea</taxon>
        <taxon>Rhabditida</taxon>
        <taxon>Rhabditina</taxon>
        <taxon>Diplogasteromorpha</taxon>
        <taxon>Diplogasteroidea</taxon>
        <taxon>Neodiplogasteridae</taxon>
        <taxon>Pristionchus</taxon>
    </lineage>
</organism>
<keyword evidence="6 9" id="KW-0472">Membrane</keyword>
<dbReference type="Proteomes" id="UP001432027">
    <property type="component" value="Unassembled WGS sequence"/>
</dbReference>
<feature type="region of interest" description="Disordered" evidence="8">
    <location>
        <begin position="108"/>
        <end position="172"/>
    </location>
</feature>
<evidence type="ECO:0000256" key="4">
    <source>
        <dbReference type="ARBA" id="ARBA00022847"/>
    </source>
</evidence>
<dbReference type="Pfam" id="PF00209">
    <property type="entry name" value="SNF"/>
    <property type="match status" value="1"/>
</dbReference>
<evidence type="ECO:0008006" key="12">
    <source>
        <dbReference type="Google" id="ProtNLM"/>
    </source>
</evidence>
<feature type="region of interest" description="Disordered" evidence="8">
    <location>
        <begin position="1"/>
        <end position="85"/>
    </location>
</feature>
<dbReference type="AlphaFoldDB" id="A0AAV5SWW4"/>